<feature type="domain" description="Abscisic acid G-protein coupled receptor-like" evidence="7">
    <location>
        <begin position="468"/>
        <end position="674"/>
    </location>
</feature>
<keyword evidence="4 6" id="KW-0472">Membrane</keyword>
<reference evidence="9" key="1">
    <citation type="submission" date="2023-10" db="EMBL/GenBank/DDBJ databases">
        <authorList>
            <person name="Noh H."/>
        </authorList>
    </citation>
    <scope>NUCLEOTIDE SEQUENCE</scope>
    <source>
        <strain evidence="9">DUCC4014</strain>
    </source>
</reference>
<feature type="transmembrane region" description="Helical" evidence="6">
    <location>
        <begin position="232"/>
        <end position="255"/>
    </location>
</feature>
<name>A0AAF0YC65_9TREE</name>
<feature type="transmembrane region" description="Helical" evidence="6">
    <location>
        <begin position="474"/>
        <end position="501"/>
    </location>
</feature>
<evidence type="ECO:0000313" key="10">
    <source>
        <dbReference type="Proteomes" id="UP000827549"/>
    </source>
</evidence>
<feature type="domain" description="Golgi pH regulator conserved" evidence="8">
    <location>
        <begin position="347"/>
        <end position="413"/>
    </location>
</feature>
<organism evidence="9 10">
    <name type="scientific">Vanrija pseudolonga</name>
    <dbReference type="NCBI Taxonomy" id="143232"/>
    <lineage>
        <taxon>Eukaryota</taxon>
        <taxon>Fungi</taxon>
        <taxon>Dikarya</taxon>
        <taxon>Basidiomycota</taxon>
        <taxon>Agaricomycotina</taxon>
        <taxon>Tremellomycetes</taxon>
        <taxon>Trichosporonales</taxon>
        <taxon>Trichosporonaceae</taxon>
        <taxon>Vanrija</taxon>
    </lineage>
</organism>
<accession>A0AAF0YC65</accession>
<keyword evidence="10" id="KW-1185">Reference proteome</keyword>
<dbReference type="Pfam" id="PF12430">
    <property type="entry name" value="ABA_GPCR"/>
    <property type="match status" value="1"/>
</dbReference>
<keyword evidence="2 6" id="KW-0812">Transmembrane</keyword>
<evidence type="ECO:0000256" key="4">
    <source>
        <dbReference type="ARBA" id="ARBA00023136"/>
    </source>
</evidence>
<evidence type="ECO:0000256" key="1">
    <source>
        <dbReference type="ARBA" id="ARBA00004141"/>
    </source>
</evidence>
<evidence type="ECO:0000256" key="2">
    <source>
        <dbReference type="ARBA" id="ARBA00022692"/>
    </source>
</evidence>
<evidence type="ECO:0000259" key="7">
    <source>
        <dbReference type="Pfam" id="PF12430"/>
    </source>
</evidence>
<dbReference type="PANTHER" id="PTHR15948:SF0">
    <property type="entry name" value="GOLGI PH REGULATOR A-RELATED"/>
    <property type="match status" value="1"/>
</dbReference>
<dbReference type="InterPro" id="IPR022535">
    <property type="entry name" value="Golgi_pH-regulator_cons_dom"/>
</dbReference>
<comment type="subcellular location">
    <subcellularLocation>
        <location evidence="1">Membrane</location>
        <topology evidence="1">Multi-pass membrane protein</topology>
    </subcellularLocation>
</comment>
<dbReference type="GeneID" id="87807925"/>
<dbReference type="Proteomes" id="UP000827549">
    <property type="component" value="Chromosome 3"/>
</dbReference>
<dbReference type="PANTHER" id="PTHR15948">
    <property type="entry name" value="G-PROTEIN COUPLED RECEPTOR 89-RELATED"/>
    <property type="match status" value="1"/>
</dbReference>
<dbReference type="EMBL" id="CP086716">
    <property type="protein sequence ID" value="WOO81159.1"/>
    <property type="molecule type" value="Genomic_DNA"/>
</dbReference>
<feature type="region of interest" description="Disordered" evidence="5">
    <location>
        <begin position="75"/>
        <end position="138"/>
    </location>
</feature>
<dbReference type="InterPro" id="IPR015672">
    <property type="entry name" value="GPHR/GTG"/>
</dbReference>
<evidence type="ECO:0000256" key="6">
    <source>
        <dbReference type="SAM" id="Phobius"/>
    </source>
</evidence>
<dbReference type="GO" id="GO:0016020">
    <property type="term" value="C:membrane"/>
    <property type="evidence" value="ECO:0007669"/>
    <property type="project" value="UniProtKB-SubCell"/>
</dbReference>
<feature type="transmembrane region" description="Helical" evidence="6">
    <location>
        <begin position="584"/>
        <end position="605"/>
    </location>
</feature>
<evidence type="ECO:0000259" key="8">
    <source>
        <dbReference type="Pfam" id="PF12537"/>
    </source>
</evidence>
<feature type="transmembrane region" description="Helical" evidence="6">
    <location>
        <begin position="20"/>
        <end position="41"/>
    </location>
</feature>
<dbReference type="AlphaFoldDB" id="A0AAF0YC65"/>
<proteinExistence type="predicted"/>
<feature type="transmembrane region" description="Helical" evidence="6">
    <location>
        <begin position="551"/>
        <end position="572"/>
    </location>
</feature>
<sequence>MESEHHPAGGAKATLSKAAASHPILFDTLVLVALRVVYALLARRYLLATLNPTLRSLSTQDDVVLPDAYRGNSAATRGLLRESDAELEPESTDAESPSSSYPPSPRSRRAPIQESSAPFRHRSASSVNRTDAPLDEEAAGGGIELAQLSARLRDSGPAPRRGGVQVLELSHGRAASGSTGSKSTKVARRGLSRVARIVFSLAFAESMNIVTLVVFHALGFLHAHARQVNFSVSLHILLGIILLVVPLVQCLLLTYRSRDSTSASTKSSSLPFTSRLLISLIPFALYVFLFTRIPPYITAVAPREIANVNATIPADEASNGTVAGIGEALVEWSTSGPEGWEGGGWLASSLGRVVVLGIVVIAGLSGVGAIVTAWDYLEQARGAGRPPVTDADVLQAERSLYRIRHDIVAKREDIARVSSGGSAEAASGGWMTRANSLRSELQGLQLMESDVMRSLSSLKARNKRQGFRHTIRGAVYNILGYVFALYCAARLAMCLISIFVAPLSTSRIPESGASHKGSGNTNGDWISFAVALGLAHLPFGHGVDVAAWSRAISLLMTGLLILSSLAMVLRWLSRMLRLTSKSVGAGFLLLTLGQLFATYTISLLVQLRSSIPPAPLTDGDPFNSGAGNGTAIDTGGATDDSLLRSLPDFRVFGRLFDAVFLFAAIGAGLYRYIAMKVTGSDDDDLYIHRGEH</sequence>
<feature type="transmembrane region" description="Helical" evidence="6">
    <location>
        <begin position="353"/>
        <end position="377"/>
    </location>
</feature>
<evidence type="ECO:0000313" key="9">
    <source>
        <dbReference type="EMBL" id="WOO81159.1"/>
    </source>
</evidence>
<feature type="transmembrane region" description="Helical" evidence="6">
    <location>
        <begin position="197"/>
        <end position="220"/>
    </location>
</feature>
<evidence type="ECO:0000256" key="3">
    <source>
        <dbReference type="ARBA" id="ARBA00022989"/>
    </source>
</evidence>
<feature type="transmembrane region" description="Helical" evidence="6">
    <location>
        <begin position="651"/>
        <end position="670"/>
    </location>
</feature>
<dbReference type="Pfam" id="PF12537">
    <property type="entry name" value="GPHR_N"/>
    <property type="match status" value="1"/>
</dbReference>
<keyword evidence="3 6" id="KW-1133">Transmembrane helix</keyword>
<protein>
    <submittedName>
        <fullName evidence="9">Golgi pH regulator</fullName>
    </submittedName>
</protein>
<feature type="transmembrane region" description="Helical" evidence="6">
    <location>
        <begin position="276"/>
        <end position="293"/>
    </location>
</feature>
<dbReference type="RefSeq" id="XP_062627191.1">
    <property type="nucleotide sequence ID" value="XM_062771207.1"/>
</dbReference>
<dbReference type="InterPro" id="IPR025969">
    <property type="entry name" value="ABA_GPCR_dom"/>
</dbReference>
<evidence type="ECO:0000256" key="5">
    <source>
        <dbReference type="SAM" id="MobiDB-lite"/>
    </source>
</evidence>
<gene>
    <name evidence="9" type="primary">GPR89</name>
    <name evidence="9" type="ORF">LOC62_03G004690</name>
</gene>